<dbReference type="RefSeq" id="WP_215488036.1">
    <property type="nucleotide sequence ID" value="NZ_BAAAPJ010000004.1"/>
</dbReference>
<feature type="domain" description="SGNH hydrolase-type esterase" evidence="1">
    <location>
        <begin position="76"/>
        <end position="238"/>
    </location>
</feature>
<dbReference type="Proteomes" id="UP000740605">
    <property type="component" value="Unassembled WGS sequence"/>
</dbReference>
<keyword evidence="3" id="KW-1185">Reference proteome</keyword>
<accession>A0ABS5XXB7</accession>
<dbReference type="Gene3D" id="3.40.50.1110">
    <property type="entry name" value="SGNH hydrolase"/>
    <property type="match status" value="1"/>
</dbReference>
<comment type="caution">
    <text evidence="2">The sequence shown here is derived from an EMBL/GenBank/DDBJ whole genome shotgun (WGS) entry which is preliminary data.</text>
</comment>
<dbReference type="EMBL" id="JAFLHG010000011">
    <property type="protein sequence ID" value="MBT8798804.1"/>
    <property type="molecule type" value="Genomic_DNA"/>
</dbReference>
<proteinExistence type="predicted"/>
<name>A0ABS5XXB7_9MICO</name>
<dbReference type="InterPro" id="IPR036514">
    <property type="entry name" value="SGNH_hydro_sf"/>
</dbReference>
<evidence type="ECO:0000313" key="2">
    <source>
        <dbReference type="EMBL" id="MBT8798804.1"/>
    </source>
</evidence>
<dbReference type="Pfam" id="PF13472">
    <property type="entry name" value="Lipase_GDSL_2"/>
    <property type="match status" value="1"/>
</dbReference>
<evidence type="ECO:0000259" key="1">
    <source>
        <dbReference type="Pfam" id="PF13472"/>
    </source>
</evidence>
<protein>
    <submittedName>
        <fullName evidence="2">Lipolytic protein G-D-S-L family</fullName>
    </submittedName>
</protein>
<sequence>MPRPRSGSTVRPPRPRIAAIAAITGTAVTALLISGCAPDPGSAADAAGGAAPTFAAPVPTPNPTSKTANRLRVTTVGDSLMSGYGLDLGQAWPTLLADKEHITLTNLACGGMGFVVSGDCGTPYAGLVPALAALQPDVVIVQSSSNDFGEDPDDIRSETITTVQEMHDAAPDARIIGLSTIWNDDADLPDDVASTSDDLRIAVGMVDGVFLDVGQPLSGHADWMQADDVHPTPRGQQAIEHAVLTSLQGAGILP</sequence>
<dbReference type="SUPFAM" id="SSF52266">
    <property type="entry name" value="SGNH hydrolase"/>
    <property type="match status" value="1"/>
</dbReference>
<gene>
    <name evidence="2" type="ORF">J0P97_12080</name>
</gene>
<dbReference type="InterPro" id="IPR013830">
    <property type="entry name" value="SGNH_hydro"/>
</dbReference>
<organism evidence="2 3">
    <name type="scientific">Microbacterium flavum</name>
    <dbReference type="NCBI Taxonomy" id="415216"/>
    <lineage>
        <taxon>Bacteria</taxon>
        <taxon>Bacillati</taxon>
        <taxon>Actinomycetota</taxon>
        <taxon>Actinomycetes</taxon>
        <taxon>Micrococcales</taxon>
        <taxon>Microbacteriaceae</taxon>
        <taxon>Microbacterium</taxon>
    </lineage>
</organism>
<reference evidence="2 3" key="1">
    <citation type="submission" date="2021-03" db="EMBL/GenBank/DDBJ databases">
        <title>Microbacterium pauli sp. nov., isolated from microfiltered milk.</title>
        <authorList>
            <person name="Bellassi P."/>
            <person name="Fontana A."/>
            <person name="Callegari M.L."/>
            <person name="Lorenzo M."/>
            <person name="Cappa F."/>
        </authorList>
    </citation>
    <scope>NUCLEOTIDE SEQUENCE [LARGE SCALE GENOMIC DNA]</scope>
    <source>
        <strain evidence="2 3">DSM 18909</strain>
    </source>
</reference>
<evidence type="ECO:0000313" key="3">
    <source>
        <dbReference type="Proteomes" id="UP000740605"/>
    </source>
</evidence>